<evidence type="ECO:0000313" key="2">
    <source>
        <dbReference type="EMBL" id="AWN47686.1"/>
    </source>
</evidence>
<gene>
    <name evidence="2" type="ORF">DK419_16310</name>
</gene>
<proteinExistence type="predicted"/>
<dbReference type="Gene3D" id="3.40.50.2000">
    <property type="entry name" value="Glycogen Phosphorylase B"/>
    <property type="match status" value="2"/>
</dbReference>
<dbReference type="InterPro" id="IPR001296">
    <property type="entry name" value="Glyco_trans_1"/>
</dbReference>
<keyword evidence="2" id="KW-0808">Transferase</keyword>
<sequence>MPPLRIAVLVKGYPRLSETFIAQELLGLEARGLDLAIWSLRQPHDGAVHPMHRQIRAPVAYLPEYLHQAPLRVLRGALAALRRPGLWSLLRLVRCDLARDLSPNRGRRLGQALVLARELPADTDHIHVHYLHTPASVARYAAVLTGRSWSASAHAKDIWTTPDWELAEKLDDPRLAFAVTCTAAGAARLREVSEHPGRVSLVYHGLDLSRFPAAPESRPPRDGSDPADPLRIVTVGRAVAKKGFDDLLDALAALPPDLHWRLAHVGGGEALSALRAKAAALGLSQRVIFLGAKPQPEVVALLREADLFVLPSKRAPSGDRDGLPNVIMEAASQGLAVVATDFAGIPEFLRDGIEGRLVPPGDWGALSNAVNLLARDPAERARLGQAALGRLRAEFGAEAGFDTVARLLAEAARPEPAPR</sequence>
<dbReference type="PANTHER" id="PTHR12526">
    <property type="entry name" value="GLYCOSYLTRANSFERASE"/>
    <property type="match status" value="1"/>
</dbReference>
<dbReference type="Pfam" id="PF00534">
    <property type="entry name" value="Glycos_transf_1"/>
    <property type="match status" value="1"/>
</dbReference>
<dbReference type="RefSeq" id="WP_109960009.1">
    <property type="nucleotide sequence ID" value="NZ_CP029553.1"/>
</dbReference>
<evidence type="ECO:0000259" key="1">
    <source>
        <dbReference type="Pfam" id="PF00534"/>
    </source>
</evidence>
<dbReference type="GO" id="GO:0016757">
    <property type="term" value="F:glycosyltransferase activity"/>
    <property type="evidence" value="ECO:0007669"/>
    <property type="project" value="InterPro"/>
</dbReference>
<dbReference type="KEGG" id="mtea:DK419_16310"/>
<accession>A0A2U8WQW5</accession>
<keyword evidence="3" id="KW-1185">Reference proteome</keyword>
<dbReference type="OrthoDB" id="9790710at2"/>
<evidence type="ECO:0000313" key="3">
    <source>
        <dbReference type="Proteomes" id="UP000245444"/>
    </source>
</evidence>
<name>A0A2U8WQW5_9HYPH</name>
<dbReference type="EMBL" id="CP029553">
    <property type="protein sequence ID" value="AWN47686.1"/>
    <property type="molecule type" value="Genomic_DNA"/>
</dbReference>
<organism evidence="2 3">
    <name type="scientific">Methylobacterium terrae</name>
    <dbReference type="NCBI Taxonomy" id="2202827"/>
    <lineage>
        <taxon>Bacteria</taxon>
        <taxon>Pseudomonadati</taxon>
        <taxon>Pseudomonadota</taxon>
        <taxon>Alphaproteobacteria</taxon>
        <taxon>Hyphomicrobiales</taxon>
        <taxon>Methylobacteriaceae</taxon>
        <taxon>Methylobacterium</taxon>
    </lineage>
</organism>
<dbReference type="SUPFAM" id="SSF53756">
    <property type="entry name" value="UDP-Glycosyltransferase/glycogen phosphorylase"/>
    <property type="match status" value="1"/>
</dbReference>
<reference evidence="2 3" key="1">
    <citation type="submission" date="2018-05" db="EMBL/GenBank/DDBJ databases">
        <title>Complete Genome Sequence of Methylobacterium sp. 17Sr1-28.</title>
        <authorList>
            <person name="Srinivasan S."/>
        </authorList>
    </citation>
    <scope>NUCLEOTIDE SEQUENCE [LARGE SCALE GENOMIC DNA]</scope>
    <source>
        <strain evidence="2 3">17Sr1-28</strain>
    </source>
</reference>
<dbReference type="AlphaFoldDB" id="A0A2U8WQW5"/>
<feature type="domain" description="Glycosyl transferase family 1" evidence="1">
    <location>
        <begin position="227"/>
        <end position="387"/>
    </location>
</feature>
<dbReference type="PANTHER" id="PTHR12526:SF636">
    <property type="entry name" value="BLL3647 PROTEIN"/>
    <property type="match status" value="1"/>
</dbReference>
<dbReference type="Proteomes" id="UP000245444">
    <property type="component" value="Chromosome"/>
</dbReference>
<protein>
    <submittedName>
        <fullName evidence="2">Colanic acid biosynthesis glycosyltransferase WcaL</fullName>
    </submittedName>
</protein>